<keyword evidence="2" id="KW-0472">Membrane</keyword>
<feature type="transmembrane region" description="Helical" evidence="2">
    <location>
        <begin position="59"/>
        <end position="86"/>
    </location>
</feature>
<feature type="region of interest" description="Disordered" evidence="1">
    <location>
        <begin position="204"/>
        <end position="226"/>
    </location>
</feature>
<evidence type="ECO:0000313" key="3">
    <source>
        <dbReference type="EMBL" id="PHH68891.1"/>
    </source>
</evidence>
<accession>A0A2C5YPQ1</accession>
<protein>
    <recommendedName>
        <fullName evidence="5">MARVEL domain-containing protein</fullName>
    </recommendedName>
</protein>
<proteinExistence type="predicted"/>
<keyword evidence="2" id="KW-1133">Transmembrane helix</keyword>
<gene>
    <name evidence="3" type="ORF">CDD82_200</name>
</gene>
<sequence>MGAKSGLALKTLQWSIRLIQFLCAAIILGIFSYFLAALSNHNLHISTGLRAVEGISGAAVLYTLAALILVCCIAGFTLTAAVAILLDLCFAGAFIYVAVNNRNGAGSCRGYLDTPFGQGNDGDVTQGSSGFTSLPSYHTACRLQTACLAVAIVGIILFILSALVEFALARHHQKEKRFGPSPANNYTSGYSPGLLSRFRRKRTNTGDDANALPEHTHPDQLDPSRPSVATEATIVNSGPSLPDNPKIETGYGYGYGYQHHPAFANHTEHANAPVTAGHVPQQPLGAWHTELHASPQPPAPYRYTDGIYDRV</sequence>
<organism evidence="3 4">
    <name type="scientific">Ophiocordyceps australis</name>
    <dbReference type="NCBI Taxonomy" id="1399860"/>
    <lineage>
        <taxon>Eukaryota</taxon>
        <taxon>Fungi</taxon>
        <taxon>Dikarya</taxon>
        <taxon>Ascomycota</taxon>
        <taxon>Pezizomycotina</taxon>
        <taxon>Sordariomycetes</taxon>
        <taxon>Hypocreomycetidae</taxon>
        <taxon>Hypocreales</taxon>
        <taxon>Ophiocordycipitaceae</taxon>
        <taxon>Ophiocordyceps</taxon>
    </lineage>
</organism>
<evidence type="ECO:0000256" key="1">
    <source>
        <dbReference type="SAM" id="MobiDB-lite"/>
    </source>
</evidence>
<name>A0A2C5YPQ1_9HYPO</name>
<dbReference type="Proteomes" id="UP000224854">
    <property type="component" value="Unassembled WGS sequence"/>
</dbReference>
<feature type="transmembrane region" description="Helical" evidence="2">
    <location>
        <begin position="143"/>
        <end position="168"/>
    </location>
</feature>
<reference evidence="3 4" key="1">
    <citation type="submission" date="2017-06" db="EMBL/GenBank/DDBJ databases">
        <title>Ant-infecting Ophiocordyceps genomes reveal a high diversity of potential behavioral manipulation genes and a possible major role for enterotoxins.</title>
        <authorList>
            <person name="De Bekker C."/>
            <person name="Evans H.C."/>
            <person name="Brachmann A."/>
            <person name="Hughes D.P."/>
        </authorList>
    </citation>
    <scope>NUCLEOTIDE SEQUENCE [LARGE SCALE GENOMIC DNA]</scope>
    <source>
        <strain evidence="3 4">1348a</strain>
    </source>
</reference>
<evidence type="ECO:0000313" key="4">
    <source>
        <dbReference type="Proteomes" id="UP000224854"/>
    </source>
</evidence>
<dbReference type="EMBL" id="NJEU01001037">
    <property type="protein sequence ID" value="PHH68891.1"/>
    <property type="molecule type" value="Genomic_DNA"/>
</dbReference>
<feature type="transmembrane region" description="Helical" evidence="2">
    <location>
        <begin position="18"/>
        <end position="38"/>
    </location>
</feature>
<evidence type="ECO:0008006" key="5">
    <source>
        <dbReference type="Google" id="ProtNLM"/>
    </source>
</evidence>
<dbReference type="AlphaFoldDB" id="A0A2C5YPQ1"/>
<keyword evidence="2" id="KW-0812">Transmembrane</keyword>
<evidence type="ECO:0000256" key="2">
    <source>
        <dbReference type="SAM" id="Phobius"/>
    </source>
</evidence>
<dbReference type="OrthoDB" id="5342507at2759"/>
<keyword evidence="4" id="KW-1185">Reference proteome</keyword>
<comment type="caution">
    <text evidence="3">The sequence shown here is derived from an EMBL/GenBank/DDBJ whole genome shotgun (WGS) entry which is preliminary data.</text>
</comment>